<reference evidence="2" key="1">
    <citation type="submission" date="2017-06" db="EMBL/GenBank/DDBJ databases">
        <title>Genome analysis of Fimbriiglobus ruber SP5, the first member of the order Planctomycetales with confirmed chitinolytic capability.</title>
        <authorList>
            <person name="Ravin N.V."/>
            <person name="Rakitin A.L."/>
            <person name="Ivanova A.A."/>
            <person name="Beletsky A.V."/>
            <person name="Kulichevskaya I.S."/>
            <person name="Mardanov A.V."/>
            <person name="Dedysh S.N."/>
        </authorList>
    </citation>
    <scope>NUCLEOTIDE SEQUENCE [LARGE SCALE GENOMIC DNA]</scope>
    <source>
        <strain evidence="2">SP5</strain>
    </source>
</reference>
<sequence length="240" mass="24211">MYPILLTLLLAAPPADPTSPGLALAPDAQWAAVAACVRVVIPGEGGAAAESVAAGVCVGYKDGLAYILTAESAVPPRGARAVEFFTRESYPKPVRAVVLDDRDVGAPFDAAGVALVRAVVGPDPVPVARVAGPGQRPKKFSFPAVSVGCPAGGAPVCRGVKVEGKKLFRRADVGPAFLWDTADPPAGAIGGPLLDGTGRVVGMCVGTGGGRAAFVHADELVAGLKRAGYGWLTDPPVEAK</sequence>
<gene>
    <name evidence="1" type="ORF">FRUB_01534</name>
</gene>
<name>A0A225DVY9_9BACT</name>
<protein>
    <recommendedName>
        <fullName evidence="3">Serine protease</fullName>
    </recommendedName>
</protein>
<dbReference type="AlphaFoldDB" id="A0A225DVY9"/>
<accession>A0A225DVY9</accession>
<proteinExistence type="predicted"/>
<evidence type="ECO:0000313" key="1">
    <source>
        <dbReference type="EMBL" id="OWK45203.1"/>
    </source>
</evidence>
<dbReference type="OrthoDB" id="260510at2"/>
<dbReference type="InterPro" id="IPR009003">
    <property type="entry name" value="Peptidase_S1_PA"/>
</dbReference>
<comment type="caution">
    <text evidence="1">The sequence shown here is derived from an EMBL/GenBank/DDBJ whole genome shotgun (WGS) entry which is preliminary data.</text>
</comment>
<evidence type="ECO:0008006" key="3">
    <source>
        <dbReference type="Google" id="ProtNLM"/>
    </source>
</evidence>
<evidence type="ECO:0000313" key="2">
    <source>
        <dbReference type="Proteomes" id="UP000214646"/>
    </source>
</evidence>
<dbReference type="SUPFAM" id="SSF50494">
    <property type="entry name" value="Trypsin-like serine proteases"/>
    <property type="match status" value="1"/>
</dbReference>
<dbReference type="RefSeq" id="WP_088252964.1">
    <property type="nucleotide sequence ID" value="NZ_NIDE01000002.1"/>
</dbReference>
<dbReference type="Pfam" id="PF13365">
    <property type="entry name" value="Trypsin_2"/>
    <property type="match status" value="1"/>
</dbReference>
<keyword evidence="2" id="KW-1185">Reference proteome</keyword>
<dbReference type="Proteomes" id="UP000214646">
    <property type="component" value="Unassembled WGS sequence"/>
</dbReference>
<dbReference type="EMBL" id="NIDE01000002">
    <property type="protein sequence ID" value="OWK45203.1"/>
    <property type="molecule type" value="Genomic_DNA"/>
</dbReference>
<organism evidence="1 2">
    <name type="scientific">Fimbriiglobus ruber</name>
    <dbReference type="NCBI Taxonomy" id="1908690"/>
    <lineage>
        <taxon>Bacteria</taxon>
        <taxon>Pseudomonadati</taxon>
        <taxon>Planctomycetota</taxon>
        <taxon>Planctomycetia</taxon>
        <taxon>Gemmatales</taxon>
        <taxon>Gemmataceae</taxon>
        <taxon>Fimbriiglobus</taxon>
    </lineage>
</organism>